<protein>
    <submittedName>
        <fullName evidence="2">Uncharacterized protein</fullName>
    </submittedName>
</protein>
<gene>
    <name evidence="2" type="ORF">RFI_32723</name>
</gene>
<sequence length="415" mass="47618">MTVSLLPTAITWLGSEYLCIGTKEGKVYLLTLTMNHSRMSGLIEAMKLQDQFHQSESQSQSQSQSESQSQTRLDWTSHSNGWEDLIDVEINDLEFFSNQSNSENISVESVTMIDAIVLPTRQQDTTKTATKKKKTKKLDKSGNDKKENDDCVSNNTFLLAFAFETKIEVWQLSIGNYKKSLIWQSQQCKDAFQYQNEFGNISCLKWISFPSKRSSYNDNENNDNENNDFDVILAFTKNRHLYTLPICFNRASFEFTIGPLRQCLDQSNDMAMNGLIYVPKKKLIMTSSHDGCIQSFAIDTGNRVFDNDIEKLVEQVLLILEREMLDHHQHTGSPMKRRTGVGIAIDPNQLLIALVHPVPIRSATRLATGLQQIHLYPISIDCTYIINHCKIWPLKQIISFFQTIWHCAWIIYLLH</sequence>
<feature type="region of interest" description="Disordered" evidence="1">
    <location>
        <begin position="124"/>
        <end position="147"/>
    </location>
</feature>
<dbReference type="EMBL" id="ASPP01029060">
    <property type="protein sequence ID" value="ETO04678.1"/>
    <property type="molecule type" value="Genomic_DNA"/>
</dbReference>
<dbReference type="AlphaFoldDB" id="X6LRZ2"/>
<dbReference type="InterPro" id="IPR036322">
    <property type="entry name" value="WD40_repeat_dom_sf"/>
</dbReference>
<evidence type="ECO:0000313" key="2">
    <source>
        <dbReference type="EMBL" id="ETO04678.1"/>
    </source>
</evidence>
<dbReference type="Proteomes" id="UP000023152">
    <property type="component" value="Unassembled WGS sequence"/>
</dbReference>
<name>X6LRZ2_RETFI</name>
<evidence type="ECO:0000313" key="3">
    <source>
        <dbReference type="Proteomes" id="UP000023152"/>
    </source>
</evidence>
<accession>X6LRZ2</accession>
<dbReference type="SUPFAM" id="SSF50978">
    <property type="entry name" value="WD40 repeat-like"/>
    <property type="match status" value="1"/>
</dbReference>
<comment type="caution">
    <text evidence="2">The sequence shown here is derived from an EMBL/GenBank/DDBJ whole genome shotgun (WGS) entry which is preliminary data.</text>
</comment>
<feature type="compositionally biased region" description="Low complexity" evidence="1">
    <location>
        <begin position="54"/>
        <end position="70"/>
    </location>
</feature>
<reference evidence="2 3" key="1">
    <citation type="journal article" date="2013" name="Curr. Biol.">
        <title>The Genome of the Foraminiferan Reticulomyxa filosa.</title>
        <authorList>
            <person name="Glockner G."/>
            <person name="Hulsmann N."/>
            <person name="Schleicher M."/>
            <person name="Noegel A.A."/>
            <person name="Eichinger L."/>
            <person name="Gallinger C."/>
            <person name="Pawlowski J."/>
            <person name="Sierra R."/>
            <person name="Euteneuer U."/>
            <person name="Pillet L."/>
            <person name="Moustafa A."/>
            <person name="Platzer M."/>
            <person name="Groth M."/>
            <person name="Szafranski K."/>
            <person name="Schliwa M."/>
        </authorList>
    </citation>
    <scope>NUCLEOTIDE SEQUENCE [LARGE SCALE GENOMIC DNA]</scope>
</reference>
<keyword evidence="3" id="KW-1185">Reference proteome</keyword>
<proteinExistence type="predicted"/>
<feature type="region of interest" description="Disordered" evidence="1">
    <location>
        <begin position="50"/>
        <end position="74"/>
    </location>
</feature>
<evidence type="ECO:0000256" key="1">
    <source>
        <dbReference type="SAM" id="MobiDB-lite"/>
    </source>
</evidence>
<feature type="compositionally biased region" description="Basic and acidic residues" evidence="1">
    <location>
        <begin position="138"/>
        <end position="147"/>
    </location>
</feature>
<organism evidence="2 3">
    <name type="scientific">Reticulomyxa filosa</name>
    <dbReference type="NCBI Taxonomy" id="46433"/>
    <lineage>
        <taxon>Eukaryota</taxon>
        <taxon>Sar</taxon>
        <taxon>Rhizaria</taxon>
        <taxon>Retaria</taxon>
        <taxon>Foraminifera</taxon>
        <taxon>Monothalamids</taxon>
        <taxon>Reticulomyxidae</taxon>
        <taxon>Reticulomyxa</taxon>
    </lineage>
</organism>